<dbReference type="InterPro" id="IPR005467">
    <property type="entry name" value="His_kinase_dom"/>
</dbReference>
<evidence type="ECO:0000259" key="13">
    <source>
        <dbReference type="PROSITE" id="PS50109"/>
    </source>
</evidence>
<evidence type="ECO:0000256" key="7">
    <source>
        <dbReference type="ARBA" id="ARBA00022777"/>
    </source>
</evidence>
<feature type="transmembrane region" description="Helical" evidence="12">
    <location>
        <begin position="37"/>
        <end position="56"/>
    </location>
</feature>
<organism evidence="15 16">
    <name type="scientific">Arthrobacter agilis</name>
    <dbReference type="NCBI Taxonomy" id="37921"/>
    <lineage>
        <taxon>Bacteria</taxon>
        <taxon>Bacillati</taxon>
        <taxon>Actinomycetota</taxon>
        <taxon>Actinomycetes</taxon>
        <taxon>Micrococcales</taxon>
        <taxon>Micrococcaceae</taxon>
        <taxon>Arthrobacter</taxon>
    </lineage>
</organism>
<protein>
    <recommendedName>
        <fullName evidence="3">histidine kinase</fullName>
        <ecNumber evidence="3">2.7.13.3</ecNumber>
    </recommendedName>
</protein>
<gene>
    <name evidence="15" type="ORF">CVO76_10930</name>
</gene>
<keyword evidence="6 12" id="KW-0812">Transmembrane</keyword>
<evidence type="ECO:0000256" key="5">
    <source>
        <dbReference type="ARBA" id="ARBA00022679"/>
    </source>
</evidence>
<evidence type="ECO:0000256" key="12">
    <source>
        <dbReference type="SAM" id="Phobius"/>
    </source>
</evidence>
<name>A0A2L0UFT3_9MICC</name>
<evidence type="ECO:0000256" key="1">
    <source>
        <dbReference type="ARBA" id="ARBA00000085"/>
    </source>
</evidence>
<dbReference type="GO" id="GO:0000155">
    <property type="term" value="F:phosphorelay sensor kinase activity"/>
    <property type="evidence" value="ECO:0007669"/>
    <property type="project" value="InterPro"/>
</dbReference>
<dbReference type="SUPFAM" id="SSF47384">
    <property type="entry name" value="Homodimeric domain of signal transducing histidine kinase"/>
    <property type="match status" value="1"/>
</dbReference>
<evidence type="ECO:0000256" key="8">
    <source>
        <dbReference type="ARBA" id="ARBA00022989"/>
    </source>
</evidence>
<dbReference type="PANTHER" id="PTHR45436:SF5">
    <property type="entry name" value="SENSOR HISTIDINE KINASE TRCS"/>
    <property type="match status" value="1"/>
</dbReference>
<dbReference type="CDD" id="cd06225">
    <property type="entry name" value="HAMP"/>
    <property type="match status" value="1"/>
</dbReference>
<feature type="compositionally biased region" description="Pro residues" evidence="11">
    <location>
        <begin position="1"/>
        <end position="10"/>
    </location>
</feature>
<dbReference type="InterPro" id="IPR036097">
    <property type="entry name" value="HisK_dim/P_sf"/>
</dbReference>
<keyword evidence="10 12" id="KW-0472">Membrane</keyword>
<dbReference type="AlphaFoldDB" id="A0A2L0UFT3"/>
<dbReference type="InterPro" id="IPR003660">
    <property type="entry name" value="HAMP_dom"/>
</dbReference>
<dbReference type="CDD" id="cd00075">
    <property type="entry name" value="HATPase"/>
    <property type="match status" value="1"/>
</dbReference>
<dbReference type="PANTHER" id="PTHR45436">
    <property type="entry name" value="SENSOR HISTIDINE KINASE YKOH"/>
    <property type="match status" value="1"/>
</dbReference>
<dbReference type="Pfam" id="PF02518">
    <property type="entry name" value="HATPase_c"/>
    <property type="match status" value="1"/>
</dbReference>
<sequence>MGLQPLPPGSRPAAGSATAGRTIRPVGGSSVSARWRIVGWIVLTTALALLALLVTVRSLLIAGVDRDANDDVVQEAQEFTTFAAEAVDPLTAQPYSSVSELLERYLSRQNASAGEVILGVTGGEVLYLGSDGRGNNDEYRLPSDTALLEELRTDPAASGVRETAAGPMRWGKVEVQAGTESGTLVVAAFPRGGYEQVQETVTVIFFVALGGLLFTAGIAWLVAGQILRPVRDVRRVATEITESDLTARVPVQGRDDVAALAVTFNDMLDRLEQAYVTQRRFIDDASHELRTPITVIRGHLELIDDDPAGRAATLTLVDGELSRMARIVSDLLLLVKAERPDFVQPAPTDVAELMLDLEAKMQALGDRRWLLMEVAEGTVALDGQRVTQAVLQLGANAVQYTPDGTDISLGSAFEGAGTDRRLRIWVKDSGPGVTEDEAAVIFERFEHGSANALPADRLRTGGARGGAGLGLSIVRAIADGHDGSAWVRSEPGRGATFGLLLPAPARLRVDPASGPPLQPPGTILPGRGTTTGRQTTGNKPSTISQPAPPQRAILRPTPQETP</sequence>
<comment type="subcellular location">
    <subcellularLocation>
        <location evidence="2">Cell membrane</location>
    </subcellularLocation>
</comment>
<dbReference type="PROSITE" id="PS50109">
    <property type="entry name" value="HIS_KIN"/>
    <property type="match status" value="1"/>
</dbReference>
<feature type="region of interest" description="Disordered" evidence="11">
    <location>
        <begin position="509"/>
        <end position="562"/>
    </location>
</feature>
<evidence type="ECO:0000256" key="4">
    <source>
        <dbReference type="ARBA" id="ARBA00022553"/>
    </source>
</evidence>
<evidence type="ECO:0000256" key="2">
    <source>
        <dbReference type="ARBA" id="ARBA00004236"/>
    </source>
</evidence>
<keyword evidence="7 15" id="KW-0418">Kinase</keyword>
<dbReference type="Gene3D" id="6.10.340.10">
    <property type="match status" value="1"/>
</dbReference>
<feature type="domain" description="Histidine kinase" evidence="13">
    <location>
        <begin position="284"/>
        <end position="505"/>
    </location>
</feature>
<dbReference type="EMBL" id="CP024915">
    <property type="protein sequence ID" value="AUZ88086.1"/>
    <property type="molecule type" value="Genomic_DNA"/>
</dbReference>
<dbReference type="FunFam" id="1.10.287.130:FF:000001">
    <property type="entry name" value="Two-component sensor histidine kinase"/>
    <property type="match status" value="1"/>
</dbReference>
<dbReference type="GO" id="GO:0005886">
    <property type="term" value="C:plasma membrane"/>
    <property type="evidence" value="ECO:0007669"/>
    <property type="project" value="UniProtKB-SubCell"/>
</dbReference>
<dbReference type="CDD" id="cd00082">
    <property type="entry name" value="HisKA"/>
    <property type="match status" value="1"/>
</dbReference>
<keyword evidence="8 12" id="KW-1133">Transmembrane helix</keyword>
<evidence type="ECO:0000256" key="10">
    <source>
        <dbReference type="ARBA" id="ARBA00023136"/>
    </source>
</evidence>
<dbReference type="Gene3D" id="1.10.287.130">
    <property type="match status" value="1"/>
</dbReference>
<keyword evidence="5" id="KW-0808">Transferase</keyword>
<dbReference type="SMART" id="SM00387">
    <property type="entry name" value="HATPase_c"/>
    <property type="match status" value="1"/>
</dbReference>
<accession>A0A2L0UFT3</accession>
<evidence type="ECO:0000256" key="6">
    <source>
        <dbReference type="ARBA" id="ARBA00022692"/>
    </source>
</evidence>
<evidence type="ECO:0000313" key="16">
    <source>
        <dbReference type="Proteomes" id="UP000239187"/>
    </source>
</evidence>
<feature type="domain" description="HAMP" evidence="14">
    <location>
        <begin position="224"/>
        <end position="276"/>
    </location>
</feature>
<dbReference type="InterPro" id="IPR003594">
    <property type="entry name" value="HATPase_dom"/>
</dbReference>
<feature type="compositionally biased region" description="Low complexity" evidence="11">
    <location>
        <begin position="526"/>
        <end position="537"/>
    </location>
</feature>
<dbReference type="InterPro" id="IPR036890">
    <property type="entry name" value="HATPase_C_sf"/>
</dbReference>
<feature type="region of interest" description="Disordered" evidence="11">
    <location>
        <begin position="1"/>
        <end position="21"/>
    </location>
</feature>
<keyword evidence="4" id="KW-0597">Phosphoprotein</keyword>
<dbReference type="PROSITE" id="PS50885">
    <property type="entry name" value="HAMP"/>
    <property type="match status" value="1"/>
</dbReference>
<reference evidence="15 16" key="1">
    <citation type="submission" date="2017-11" db="EMBL/GenBank/DDBJ databases">
        <title>Draft genome of Arthrobacter agilis strain UMCV2, a plant growth-promoting rhizobacterium and biocontrol capacity of phytopathogenic fungi.</title>
        <authorList>
            <person name="Martinez-Camara R."/>
            <person name="Santoyo G."/>
            <person name="Moreno-Hagelsieb G."/>
            <person name="Valencia-Cantero E."/>
        </authorList>
    </citation>
    <scope>NUCLEOTIDE SEQUENCE [LARGE SCALE GENOMIC DNA]</scope>
    <source>
        <strain evidence="15 16">UMCV2</strain>
    </source>
</reference>
<evidence type="ECO:0000256" key="9">
    <source>
        <dbReference type="ARBA" id="ARBA00023012"/>
    </source>
</evidence>
<dbReference type="SMART" id="SM00388">
    <property type="entry name" value="HisKA"/>
    <property type="match status" value="1"/>
</dbReference>
<dbReference type="InterPro" id="IPR003661">
    <property type="entry name" value="HisK_dim/P_dom"/>
</dbReference>
<proteinExistence type="predicted"/>
<evidence type="ECO:0000313" key="15">
    <source>
        <dbReference type="EMBL" id="AUZ88086.1"/>
    </source>
</evidence>
<dbReference type="Pfam" id="PF00512">
    <property type="entry name" value="HisKA"/>
    <property type="match status" value="1"/>
</dbReference>
<dbReference type="PRINTS" id="PR00344">
    <property type="entry name" value="BCTRLSENSOR"/>
</dbReference>
<dbReference type="SUPFAM" id="SSF158472">
    <property type="entry name" value="HAMP domain-like"/>
    <property type="match status" value="1"/>
</dbReference>
<feature type="transmembrane region" description="Helical" evidence="12">
    <location>
        <begin position="201"/>
        <end position="223"/>
    </location>
</feature>
<evidence type="ECO:0000256" key="3">
    <source>
        <dbReference type="ARBA" id="ARBA00012438"/>
    </source>
</evidence>
<dbReference type="InterPro" id="IPR004358">
    <property type="entry name" value="Sig_transdc_His_kin-like_C"/>
</dbReference>
<dbReference type="EC" id="2.7.13.3" evidence="3"/>
<dbReference type="InterPro" id="IPR050428">
    <property type="entry name" value="TCS_sensor_his_kinase"/>
</dbReference>
<evidence type="ECO:0000259" key="14">
    <source>
        <dbReference type="PROSITE" id="PS50885"/>
    </source>
</evidence>
<dbReference type="SUPFAM" id="SSF55874">
    <property type="entry name" value="ATPase domain of HSP90 chaperone/DNA topoisomerase II/histidine kinase"/>
    <property type="match status" value="1"/>
</dbReference>
<comment type="catalytic activity">
    <reaction evidence="1">
        <text>ATP + protein L-histidine = ADP + protein N-phospho-L-histidine.</text>
        <dbReference type="EC" id="2.7.13.3"/>
    </reaction>
</comment>
<dbReference type="Pfam" id="PF00672">
    <property type="entry name" value="HAMP"/>
    <property type="match status" value="1"/>
</dbReference>
<keyword evidence="9" id="KW-0902">Two-component regulatory system</keyword>
<evidence type="ECO:0000256" key="11">
    <source>
        <dbReference type="SAM" id="MobiDB-lite"/>
    </source>
</evidence>
<dbReference type="Gene3D" id="3.30.565.10">
    <property type="entry name" value="Histidine kinase-like ATPase, C-terminal domain"/>
    <property type="match status" value="1"/>
</dbReference>
<dbReference type="SMART" id="SM00304">
    <property type="entry name" value="HAMP"/>
    <property type="match status" value="1"/>
</dbReference>
<dbReference type="Proteomes" id="UP000239187">
    <property type="component" value="Chromosome"/>
</dbReference>